<organism evidence="2 3">
    <name type="scientific">Hesseltinella vesiculosa</name>
    <dbReference type="NCBI Taxonomy" id="101127"/>
    <lineage>
        <taxon>Eukaryota</taxon>
        <taxon>Fungi</taxon>
        <taxon>Fungi incertae sedis</taxon>
        <taxon>Mucoromycota</taxon>
        <taxon>Mucoromycotina</taxon>
        <taxon>Mucoromycetes</taxon>
        <taxon>Mucorales</taxon>
        <taxon>Cunninghamellaceae</taxon>
        <taxon>Hesseltinella</taxon>
    </lineage>
</organism>
<feature type="transmembrane region" description="Helical" evidence="1">
    <location>
        <begin position="129"/>
        <end position="151"/>
    </location>
</feature>
<accession>A0A1X2GH94</accession>
<dbReference type="EMBL" id="MCGT01000016">
    <property type="protein sequence ID" value="ORX53105.1"/>
    <property type="molecule type" value="Genomic_DNA"/>
</dbReference>
<evidence type="ECO:0000256" key="1">
    <source>
        <dbReference type="SAM" id="Phobius"/>
    </source>
</evidence>
<dbReference type="STRING" id="101127.A0A1X2GH94"/>
<evidence type="ECO:0000313" key="3">
    <source>
        <dbReference type="Proteomes" id="UP000242146"/>
    </source>
</evidence>
<dbReference type="AlphaFoldDB" id="A0A1X2GH94"/>
<feature type="transmembrane region" description="Helical" evidence="1">
    <location>
        <begin position="180"/>
        <end position="202"/>
    </location>
</feature>
<feature type="transmembrane region" description="Helical" evidence="1">
    <location>
        <begin position="45"/>
        <end position="66"/>
    </location>
</feature>
<sequence length="335" mass="37491">MYGWFPRPKPIESLALFGFLFNLDRMIHSIIMLTDAAPWPAFRLVLYDFAWIFGFSAFSCYFFGVAHTIAASNKIFYKTWQQHSERVDVMCAAVLLIPYILFPTFNILTGIYAAQGDYGMAAHYTSVNYFVWTCFGFILSLMVLFGGIRLFTILDANIQSKANQGIKDVKMINGSYKVKLTVFIGCLTIWTVCVIACLFAAARETIVTTYNYSIVLTYVIALDGTAATTVIALVILIDPGFVTNWSFGSSQSRSRPSEFVQSGEFTSASHHQSMSLAWLTSKNAHTASDATSAVSESKQHLVLPLQEVAMIRPEDHYHSPHFDTWQKKPSCDSMA</sequence>
<feature type="transmembrane region" description="Helical" evidence="1">
    <location>
        <begin position="214"/>
        <end position="237"/>
    </location>
</feature>
<feature type="transmembrane region" description="Helical" evidence="1">
    <location>
        <begin position="87"/>
        <end position="109"/>
    </location>
</feature>
<dbReference type="Proteomes" id="UP000242146">
    <property type="component" value="Unassembled WGS sequence"/>
</dbReference>
<keyword evidence="1" id="KW-0812">Transmembrane</keyword>
<keyword evidence="1" id="KW-1133">Transmembrane helix</keyword>
<dbReference type="OrthoDB" id="2283251at2759"/>
<name>A0A1X2GH94_9FUNG</name>
<evidence type="ECO:0000313" key="2">
    <source>
        <dbReference type="EMBL" id="ORX53105.1"/>
    </source>
</evidence>
<proteinExistence type="predicted"/>
<reference evidence="2 3" key="1">
    <citation type="submission" date="2016-07" db="EMBL/GenBank/DDBJ databases">
        <title>Pervasive Adenine N6-methylation of Active Genes in Fungi.</title>
        <authorList>
            <consortium name="DOE Joint Genome Institute"/>
            <person name="Mondo S.J."/>
            <person name="Dannebaum R.O."/>
            <person name="Kuo R.C."/>
            <person name="Labutti K."/>
            <person name="Haridas S."/>
            <person name="Kuo A."/>
            <person name="Salamov A."/>
            <person name="Ahrendt S.R."/>
            <person name="Lipzen A."/>
            <person name="Sullivan W."/>
            <person name="Andreopoulos W.B."/>
            <person name="Clum A."/>
            <person name="Lindquist E."/>
            <person name="Daum C."/>
            <person name="Ramamoorthy G.K."/>
            <person name="Gryganskyi A."/>
            <person name="Culley D."/>
            <person name="Magnuson J.K."/>
            <person name="James T.Y."/>
            <person name="O'Malley M.A."/>
            <person name="Stajich J.E."/>
            <person name="Spatafora J.W."/>
            <person name="Visel A."/>
            <person name="Grigoriev I.V."/>
        </authorList>
    </citation>
    <scope>NUCLEOTIDE SEQUENCE [LARGE SCALE GENOMIC DNA]</scope>
    <source>
        <strain evidence="2 3">NRRL 3301</strain>
    </source>
</reference>
<protein>
    <recommendedName>
        <fullName evidence="4">G-protein coupled receptors family 1 profile domain-containing protein</fullName>
    </recommendedName>
</protein>
<evidence type="ECO:0008006" key="4">
    <source>
        <dbReference type="Google" id="ProtNLM"/>
    </source>
</evidence>
<keyword evidence="1" id="KW-0472">Membrane</keyword>
<gene>
    <name evidence="2" type="ORF">DM01DRAFT_1050815</name>
</gene>
<comment type="caution">
    <text evidence="2">The sequence shown here is derived from an EMBL/GenBank/DDBJ whole genome shotgun (WGS) entry which is preliminary data.</text>
</comment>
<keyword evidence="3" id="KW-1185">Reference proteome</keyword>